<gene>
    <name evidence="4" type="ORF">GCM10009037_08350</name>
</gene>
<dbReference type="EMBL" id="BMPF01000001">
    <property type="protein sequence ID" value="GGL27030.1"/>
    <property type="molecule type" value="Genomic_DNA"/>
</dbReference>
<protein>
    <submittedName>
        <fullName evidence="4">Hydrolase</fullName>
    </submittedName>
</protein>
<keyword evidence="5" id="KW-1185">Reference proteome</keyword>
<dbReference type="PROSITE" id="PS51084">
    <property type="entry name" value="HIT_2"/>
    <property type="match status" value="1"/>
</dbReference>
<dbReference type="CDD" id="cd01275">
    <property type="entry name" value="FHIT"/>
    <property type="match status" value="1"/>
</dbReference>
<dbReference type="GO" id="GO:0000166">
    <property type="term" value="F:nucleotide binding"/>
    <property type="evidence" value="ECO:0007669"/>
    <property type="project" value="UniProtKB-KW"/>
</dbReference>
<evidence type="ECO:0000313" key="5">
    <source>
        <dbReference type="Proteomes" id="UP000628840"/>
    </source>
</evidence>
<dbReference type="InterPro" id="IPR011146">
    <property type="entry name" value="HIT-like"/>
</dbReference>
<evidence type="ECO:0000313" key="4">
    <source>
        <dbReference type="EMBL" id="GGL27030.1"/>
    </source>
</evidence>
<sequence>MTTDSFVKRVYDTDLSPSRSVSYLSRPRESAGMEQVFAPWRIEWVRREEKNPDIDECVLCELPERADARENLVVARSERAYVLLNNAPYNPGHLMVVPLAHGGEYAALDDDALLDHARLKQRAFDALDEAVGPDAYNAGLNLGGGPAGGSIDDHLHTHVVPRFDGDTNFMPVISDTKVVVEALEETYDRLHDAFADQPGATVPGEDAAVELAFD</sequence>
<organism evidence="4 5">
    <name type="scientific">Halarchaeum grantii</name>
    <dbReference type="NCBI Taxonomy" id="1193105"/>
    <lineage>
        <taxon>Archaea</taxon>
        <taxon>Methanobacteriati</taxon>
        <taxon>Methanobacteriota</taxon>
        <taxon>Stenosarchaea group</taxon>
        <taxon>Halobacteria</taxon>
        <taxon>Halobacteriales</taxon>
        <taxon>Halobacteriaceae</taxon>
    </lineage>
</organism>
<keyword evidence="4" id="KW-0378">Hydrolase</keyword>
<dbReference type="PANTHER" id="PTHR42997:SF1">
    <property type="entry name" value="AP-4-A PHOSPHORYLASE"/>
    <property type="match status" value="1"/>
</dbReference>
<dbReference type="InterPro" id="IPR039383">
    <property type="entry name" value="FHIT"/>
</dbReference>
<feature type="short sequence motif" description="Histidine triad motif" evidence="2">
    <location>
        <begin position="154"/>
        <end position="158"/>
    </location>
</feature>
<dbReference type="SUPFAM" id="SSF54197">
    <property type="entry name" value="HIT-like"/>
    <property type="match status" value="1"/>
</dbReference>
<evidence type="ECO:0000256" key="1">
    <source>
        <dbReference type="ARBA" id="ARBA00022741"/>
    </source>
</evidence>
<evidence type="ECO:0000259" key="3">
    <source>
        <dbReference type="PROSITE" id="PS51084"/>
    </source>
</evidence>
<dbReference type="InterPro" id="IPR036265">
    <property type="entry name" value="HIT-like_sf"/>
</dbReference>
<evidence type="ECO:0000256" key="2">
    <source>
        <dbReference type="PROSITE-ProRule" id="PRU00464"/>
    </source>
</evidence>
<dbReference type="Proteomes" id="UP000628840">
    <property type="component" value="Unassembled WGS sequence"/>
</dbReference>
<dbReference type="Pfam" id="PF01230">
    <property type="entry name" value="HIT"/>
    <property type="match status" value="1"/>
</dbReference>
<accession>A0A830ESX2</accession>
<dbReference type="Gene3D" id="3.30.428.10">
    <property type="entry name" value="HIT-like"/>
    <property type="match status" value="1"/>
</dbReference>
<dbReference type="PANTHER" id="PTHR42997">
    <property type="entry name" value="HIT FAMILY HYDROLASE"/>
    <property type="match status" value="1"/>
</dbReference>
<proteinExistence type="predicted"/>
<dbReference type="AlphaFoldDB" id="A0A830ESX2"/>
<dbReference type="InterPro" id="IPR052908">
    <property type="entry name" value="AP-4-A_phosphorylase"/>
</dbReference>
<name>A0A830ESX2_9EURY</name>
<comment type="caution">
    <text evidence="4">The sequence shown here is derived from an EMBL/GenBank/DDBJ whole genome shotgun (WGS) entry which is preliminary data.</text>
</comment>
<reference evidence="4 5" key="1">
    <citation type="journal article" date="2019" name="Int. J. Syst. Evol. Microbiol.">
        <title>The Global Catalogue of Microorganisms (GCM) 10K type strain sequencing project: providing services to taxonomists for standard genome sequencing and annotation.</title>
        <authorList>
            <consortium name="The Broad Institute Genomics Platform"/>
            <consortium name="The Broad Institute Genome Sequencing Center for Infectious Disease"/>
            <person name="Wu L."/>
            <person name="Ma J."/>
        </authorList>
    </citation>
    <scope>NUCLEOTIDE SEQUENCE [LARGE SCALE GENOMIC DNA]</scope>
    <source>
        <strain evidence="4 5">JCM 19585</strain>
    </source>
</reference>
<keyword evidence="1" id="KW-0547">Nucleotide-binding</keyword>
<dbReference type="GO" id="GO:0016787">
    <property type="term" value="F:hydrolase activity"/>
    <property type="evidence" value="ECO:0007669"/>
    <property type="project" value="UniProtKB-KW"/>
</dbReference>
<feature type="domain" description="HIT" evidence="3">
    <location>
        <begin position="58"/>
        <end position="169"/>
    </location>
</feature>